<dbReference type="Proteomes" id="UP001153365">
    <property type="component" value="Unassembled WGS sequence"/>
</dbReference>
<sequence length="464" mass="53087">MFNALVQRQTRENLFERLPDEIVTEIIEWLSRGSNPVADPDPFKLGWNEEEEVMREILGAEEALKPIRLVSKRFLRLSAPAFFRKLYIGSRNGGGEFRTGKSITRLTELLSKRPACFTEAKPYGHSVQRLVVMNRNESPAYVFRLLDAIHTLIPNLKELSSLDLSQFFAPLSPIIKFPSLEALTQINAPDSPEERTLGDDLALVTSDLSSLRSSNSQENFFSLLNHHPCIRRISIREIKLDYKNSVRLSTLLRFNNLTLPLLQGFRQTAQLSGLTDLHLGYQSQVDVYLLQILPSVASKLQRLHIDAGCKLEDKSHKKDKNWNLIHLIRSLPELSHFSFVSKREVPWRNGSSDWKSLGQVLEVAPQLKHLNVRLDSIEGWGFFESLGKTELKELRLWHEPIISTGEIEAWSIISFGTKNSLRSLAKISFSLLKTGMEWPLAENSRRDLIFKLEHLIKVTEKIEC</sequence>
<organism evidence="1 2">
    <name type="scientific">Phakopsora pachyrhizi</name>
    <name type="common">Asian soybean rust disease fungus</name>
    <dbReference type="NCBI Taxonomy" id="170000"/>
    <lineage>
        <taxon>Eukaryota</taxon>
        <taxon>Fungi</taxon>
        <taxon>Dikarya</taxon>
        <taxon>Basidiomycota</taxon>
        <taxon>Pucciniomycotina</taxon>
        <taxon>Pucciniomycetes</taxon>
        <taxon>Pucciniales</taxon>
        <taxon>Phakopsoraceae</taxon>
        <taxon>Phakopsora</taxon>
    </lineage>
</organism>
<dbReference type="SUPFAM" id="SSF52047">
    <property type="entry name" value="RNI-like"/>
    <property type="match status" value="1"/>
</dbReference>
<gene>
    <name evidence="1" type="ORF">PPACK8108_LOCUS22084</name>
</gene>
<dbReference type="InterPro" id="IPR032675">
    <property type="entry name" value="LRR_dom_sf"/>
</dbReference>
<reference evidence="1" key="1">
    <citation type="submission" date="2022-06" db="EMBL/GenBank/DDBJ databases">
        <authorList>
            <consortium name="SYNGENTA / RWTH Aachen University"/>
        </authorList>
    </citation>
    <scope>NUCLEOTIDE SEQUENCE</scope>
</reference>
<dbReference type="AlphaFoldDB" id="A0AAV0BLU7"/>
<comment type="caution">
    <text evidence="1">The sequence shown here is derived from an EMBL/GenBank/DDBJ whole genome shotgun (WGS) entry which is preliminary data.</text>
</comment>
<evidence type="ECO:0000313" key="2">
    <source>
        <dbReference type="Proteomes" id="UP001153365"/>
    </source>
</evidence>
<evidence type="ECO:0000313" key="1">
    <source>
        <dbReference type="EMBL" id="CAH7687312.1"/>
    </source>
</evidence>
<proteinExistence type="predicted"/>
<evidence type="ECO:0008006" key="3">
    <source>
        <dbReference type="Google" id="ProtNLM"/>
    </source>
</evidence>
<keyword evidence="2" id="KW-1185">Reference proteome</keyword>
<name>A0AAV0BLU7_PHAPC</name>
<accession>A0AAV0BLU7</accession>
<dbReference type="EMBL" id="CALTRL010005859">
    <property type="protein sequence ID" value="CAH7687312.1"/>
    <property type="molecule type" value="Genomic_DNA"/>
</dbReference>
<protein>
    <recommendedName>
        <fullName evidence="3">F-box domain-containing protein</fullName>
    </recommendedName>
</protein>
<dbReference type="Gene3D" id="3.80.10.10">
    <property type="entry name" value="Ribonuclease Inhibitor"/>
    <property type="match status" value="1"/>
</dbReference>